<sequence>MVADPELVQPLIRILPHAYPLPPYNLAESVCQRSQILEVSRVCFISSVLEQKQIGTEAGQMIAAKSAHSTLSKYESYWKHFISFLKTNKLDVSEHVLISFFFKLFKQGLALRTMSAYRASLADPMFYGFQIDTNSKVFRDFFISCRTRRPITKTLPPQWEVYKVLQYLKTSQFKNNKTISLPALLLKTLFLIALATGSRISEIAHSLCPVECLRNWLDITSEWPNPNNFIWFNAATQKPANNRILVLRFRQLINLSHAHNTKSNFHQIRK</sequence>
<name>A0A816T5R3_9BILA</name>
<accession>A0A816T5R3</accession>
<gene>
    <name evidence="2" type="ORF">XDN619_LOCUS17833</name>
</gene>
<dbReference type="EMBL" id="CAJNRG010007651">
    <property type="protein sequence ID" value="CAF2096675.1"/>
    <property type="molecule type" value="Genomic_DNA"/>
</dbReference>
<evidence type="ECO:0000256" key="1">
    <source>
        <dbReference type="ARBA" id="ARBA00023125"/>
    </source>
</evidence>
<protein>
    <submittedName>
        <fullName evidence="2">Uncharacterized protein</fullName>
    </submittedName>
</protein>
<keyword evidence="1" id="KW-0238">DNA-binding</keyword>
<organism evidence="2 3">
    <name type="scientific">Rotaria magnacalcarata</name>
    <dbReference type="NCBI Taxonomy" id="392030"/>
    <lineage>
        <taxon>Eukaryota</taxon>
        <taxon>Metazoa</taxon>
        <taxon>Spiralia</taxon>
        <taxon>Gnathifera</taxon>
        <taxon>Rotifera</taxon>
        <taxon>Eurotatoria</taxon>
        <taxon>Bdelloidea</taxon>
        <taxon>Philodinida</taxon>
        <taxon>Philodinidae</taxon>
        <taxon>Rotaria</taxon>
    </lineage>
</organism>
<evidence type="ECO:0000313" key="2">
    <source>
        <dbReference type="EMBL" id="CAF2096675.1"/>
    </source>
</evidence>
<reference evidence="2" key="1">
    <citation type="submission" date="2021-02" db="EMBL/GenBank/DDBJ databases">
        <authorList>
            <person name="Nowell W R."/>
        </authorList>
    </citation>
    <scope>NUCLEOTIDE SEQUENCE</scope>
</reference>
<dbReference type="AlphaFoldDB" id="A0A816T5R3"/>
<dbReference type="PANTHER" id="PTHR35617">
    <property type="entry name" value="PHAGE_INTEGRASE DOMAIN-CONTAINING PROTEIN"/>
    <property type="match status" value="1"/>
</dbReference>
<dbReference type="SUPFAM" id="SSF56349">
    <property type="entry name" value="DNA breaking-rejoining enzymes"/>
    <property type="match status" value="1"/>
</dbReference>
<dbReference type="GO" id="GO:0003677">
    <property type="term" value="F:DNA binding"/>
    <property type="evidence" value="ECO:0007669"/>
    <property type="project" value="UniProtKB-KW"/>
</dbReference>
<comment type="caution">
    <text evidence="2">The sequence shown here is derived from an EMBL/GenBank/DDBJ whole genome shotgun (WGS) entry which is preliminary data.</text>
</comment>
<proteinExistence type="predicted"/>
<dbReference type="Proteomes" id="UP000663887">
    <property type="component" value="Unassembled WGS sequence"/>
</dbReference>
<dbReference type="InterPro" id="IPR011010">
    <property type="entry name" value="DNA_brk_join_enz"/>
</dbReference>
<dbReference type="InterPro" id="IPR010998">
    <property type="entry name" value="Integrase_recombinase_N"/>
</dbReference>
<feature type="non-terminal residue" evidence="2">
    <location>
        <position position="270"/>
    </location>
</feature>
<dbReference type="Gene3D" id="1.10.150.130">
    <property type="match status" value="1"/>
</dbReference>
<evidence type="ECO:0000313" key="3">
    <source>
        <dbReference type="Proteomes" id="UP000663887"/>
    </source>
</evidence>
<dbReference type="PANTHER" id="PTHR35617:SF3">
    <property type="entry name" value="CORE-BINDING (CB) DOMAIN-CONTAINING PROTEIN"/>
    <property type="match status" value="1"/>
</dbReference>